<dbReference type="SUPFAM" id="SSF50156">
    <property type="entry name" value="PDZ domain-like"/>
    <property type="match status" value="1"/>
</dbReference>
<dbReference type="InterPro" id="IPR041489">
    <property type="entry name" value="PDZ_6"/>
</dbReference>
<protein>
    <recommendedName>
        <fullName evidence="2">PDZ domain-containing protein</fullName>
    </recommendedName>
</protein>
<dbReference type="PROSITE" id="PS50106">
    <property type="entry name" value="PDZ"/>
    <property type="match status" value="1"/>
</dbReference>
<dbReference type="InterPro" id="IPR001478">
    <property type="entry name" value="PDZ"/>
</dbReference>
<feature type="domain" description="PDZ" evidence="2">
    <location>
        <begin position="13"/>
        <end position="79"/>
    </location>
</feature>
<evidence type="ECO:0000259" key="2">
    <source>
        <dbReference type="PROSITE" id="PS50106"/>
    </source>
</evidence>
<dbReference type="InterPro" id="IPR036034">
    <property type="entry name" value="PDZ_sf"/>
</dbReference>
<dbReference type="Pfam" id="PF17820">
    <property type="entry name" value="PDZ_6"/>
    <property type="match status" value="1"/>
</dbReference>
<feature type="non-terminal residue" evidence="3">
    <location>
        <position position="85"/>
    </location>
</feature>
<proteinExistence type="inferred from homology"/>
<comment type="similarity">
    <text evidence="1">Belongs to the peptidase S1C family.</text>
</comment>
<comment type="caution">
    <text evidence="3">The sequence shown here is derived from an EMBL/GenBank/DDBJ whole genome shotgun (WGS) entry which is preliminary data.</text>
</comment>
<accession>X1FIH2</accession>
<organism evidence="3">
    <name type="scientific">marine sediment metagenome</name>
    <dbReference type="NCBI Taxonomy" id="412755"/>
    <lineage>
        <taxon>unclassified sequences</taxon>
        <taxon>metagenomes</taxon>
        <taxon>ecological metagenomes</taxon>
    </lineage>
</organism>
<dbReference type="AlphaFoldDB" id="X1FIH2"/>
<dbReference type="GO" id="GO:0008236">
    <property type="term" value="F:serine-type peptidase activity"/>
    <property type="evidence" value="ECO:0007669"/>
    <property type="project" value="UniProtKB-KW"/>
</dbReference>
<dbReference type="PANTHER" id="PTHR22939:SF129">
    <property type="entry name" value="SERINE PROTEASE HTRA2, MITOCHONDRIAL"/>
    <property type="match status" value="1"/>
</dbReference>
<dbReference type="PANTHER" id="PTHR22939">
    <property type="entry name" value="SERINE PROTEASE FAMILY S1C HTRA-RELATED"/>
    <property type="match status" value="1"/>
</dbReference>
<sequence length="85" mass="9450">IPIYIAKRNIDDLINLGKVIRSWLGVYIQEVTPEIAEQFDLTEAKGVLVGDVIEDSPAEEAGIKRGDIIVKVNNEEVNSKGEFRP</sequence>
<reference evidence="3" key="1">
    <citation type="journal article" date="2014" name="Front. Microbiol.">
        <title>High frequency of phylogenetically diverse reductive dehalogenase-homologous genes in deep subseafloor sedimentary metagenomes.</title>
        <authorList>
            <person name="Kawai M."/>
            <person name="Futagami T."/>
            <person name="Toyoda A."/>
            <person name="Takaki Y."/>
            <person name="Nishi S."/>
            <person name="Hori S."/>
            <person name="Arai W."/>
            <person name="Tsubouchi T."/>
            <person name="Morono Y."/>
            <person name="Uchiyama I."/>
            <person name="Ito T."/>
            <person name="Fujiyama A."/>
            <person name="Inagaki F."/>
            <person name="Takami H."/>
        </authorList>
    </citation>
    <scope>NUCLEOTIDE SEQUENCE</scope>
    <source>
        <strain evidence="3">Expedition CK06-06</strain>
    </source>
</reference>
<dbReference type="EMBL" id="BART01040773">
    <property type="protein sequence ID" value="GAH20563.1"/>
    <property type="molecule type" value="Genomic_DNA"/>
</dbReference>
<gene>
    <name evidence="3" type="ORF">S01H4_66122</name>
</gene>
<dbReference type="Gene3D" id="2.30.42.10">
    <property type="match status" value="1"/>
</dbReference>
<evidence type="ECO:0000313" key="3">
    <source>
        <dbReference type="EMBL" id="GAH20563.1"/>
    </source>
</evidence>
<evidence type="ECO:0000256" key="1">
    <source>
        <dbReference type="ARBA" id="ARBA00010541"/>
    </source>
</evidence>
<feature type="non-terminal residue" evidence="3">
    <location>
        <position position="1"/>
    </location>
</feature>
<name>X1FIH2_9ZZZZ</name>